<evidence type="ECO:0000313" key="1">
    <source>
        <dbReference type="EMBL" id="KAH7834113.1"/>
    </source>
</evidence>
<sequence>MTDCDAPSSNGRRVKKIRCDGGAGAAAGATAATIVCPLDVIITRLQVHGLPNVPHSGQRVSEEGLPVHAFGEISMK</sequence>
<accession>A0ACB7X031</accession>
<keyword evidence="2" id="KW-1185">Reference proteome</keyword>
<protein>
    <submittedName>
        <fullName evidence="1">Uncharacterized protein</fullName>
    </submittedName>
</protein>
<dbReference type="EMBL" id="CM037152">
    <property type="protein sequence ID" value="KAH7834113.1"/>
    <property type="molecule type" value="Genomic_DNA"/>
</dbReference>
<reference evidence="1 2" key="1">
    <citation type="journal article" date="2021" name="Hortic Res">
        <title>High-quality reference genome and annotation aids understanding of berry development for evergreen blueberry (Vaccinium darrowii).</title>
        <authorList>
            <person name="Yu J."/>
            <person name="Hulse-Kemp A.M."/>
            <person name="Babiker E."/>
            <person name="Staton M."/>
        </authorList>
    </citation>
    <scope>NUCLEOTIDE SEQUENCE [LARGE SCALE GENOMIC DNA]</scope>
    <source>
        <strain evidence="2">cv. NJ 8807/NJ 8810</strain>
        <tissue evidence="1">Young leaf</tissue>
    </source>
</reference>
<evidence type="ECO:0000313" key="2">
    <source>
        <dbReference type="Proteomes" id="UP000828048"/>
    </source>
</evidence>
<proteinExistence type="predicted"/>
<gene>
    <name evidence="1" type="ORF">Vadar_012820</name>
</gene>
<organism evidence="1 2">
    <name type="scientific">Vaccinium darrowii</name>
    <dbReference type="NCBI Taxonomy" id="229202"/>
    <lineage>
        <taxon>Eukaryota</taxon>
        <taxon>Viridiplantae</taxon>
        <taxon>Streptophyta</taxon>
        <taxon>Embryophyta</taxon>
        <taxon>Tracheophyta</taxon>
        <taxon>Spermatophyta</taxon>
        <taxon>Magnoliopsida</taxon>
        <taxon>eudicotyledons</taxon>
        <taxon>Gunneridae</taxon>
        <taxon>Pentapetalae</taxon>
        <taxon>asterids</taxon>
        <taxon>Ericales</taxon>
        <taxon>Ericaceae</taxon>
        <taxon>Vaccinioideae</taxon>
        <taxon>Vaccinieae</taxon>
        <taxon>Vaccinium</taxon>
    </lineage>
</organism>
<name>A0ACB7X031_9ERIC</name>
<comment type="caution">
    <text evidence="1">The sequence shown here is derived from an EMBL/GenBank/DDBJ whole genome shotgun (WGS) entry which is preliminary data.</text>
</comment>
<dbReference type="Proteomes" id="UP000828048">
    <property type="component" value="Chromosome 2"/>
</dbReference>